<name>A0A1I4HFR4_9EURY</name>
<sequence>MAEDEATRDGMERTMSRRGYLASGVAALSVGTAGCVTTGLRLEVEGVDSSDIFESISLAESWTASNATATVTLTDTAAKEASIRELGVVDAKGSSVWAGAVDPGQKSVSNVLLPIKESATVVAANASKEFVDEVTVRVVGSTIP</sequence>
<keyword evidence="2" id="KW-1185">Reference proteome</keyword>
<dbReference type="RefSeq" id="WP_089871277.1">
    <property type="nucleotide sequence ID" value="NZ_FOTC01000005.1"/>
</dbReference>
<evidence type="ECO:0008006" key="3">
    <source>
        <dbReference type="Google" id="ProtNLM"/>
    </source>
</evidence>
<dbReference type="EMBL" id="FOTC01000005">
    <property type="protein sequence ID" value="SFL41119.1"/>
    <property type="molecule type" value="Genomic_DNA"/>
</dbReference>
<evidence type="ECO:0000313" key="1">
    <source>
        <dbReference type="EMBL" id="SFL41119.1"/>
    </source>
</evidence>
<evidence type="ECO:0000313" key="2">
    <source>
        <dbReference type="Proteomes" id="UP000199607"/>
    </source>
</evidence>
<gene>
    <name evidence="1" type="ORF">SAMN04487950_3705</name>
</gene>
<dbReference type="Proteomes" id="UP000199607">
    <property type="component" value="Unassembled WGS sequence"/>
</dbReference>
<dbReference type="AlphaFoldDB" id="A0A1I4HFR4"/>
<accession>A0A1I4HFR4</accession>
<organism evidence="1 2">
    <name type="scientific">Halogranum rubrum</name>
    <dbReference type="NCBI Taxonomy" id="553466"/>
    <lineage>
        <taxon>Archaea</taxon>
        <taxon>Methanobacteriati</taxon>
        <taxon>Methanobacteriota</taxon>
        <taxon>Stenosarchaea group</taxon>
        <taxon>Halobacteria</taxon>
        <taxon>Halobacteriales</taxon>
        <taxon>Haloferacaceae</taxon>
    </lineage>
</organism>
<reference evidence="2" key="1">
    <citation type="submission" date="2016-10" db="EMBL/GenBank/DDBJ databases">
        <authorList>
            <person name="Varghese N."/>
            <person name="Submissions S."/>
        </authorList>
    </citation>
    <scope>NUCLEOTIDE SEQUENCE [LARGE SCALE GENOMIC DNA]</scope>
    <source>
        <strain evidence="2">CGMCC 1.7738</strain>
    </source>
</reference>
<protein>
    <recommendedName>
        <fullName evidence="3">Tat (Twin-arginine translocation) pathway signal sequence</fullName>
    </recommendedName>
</protein>
<proteinExistence type="predicted"/>
<dbReference type="STRING" id="553466.SAMN04487950_3705"/>